<evidence type="ECO:0000259" key="8">
    <source>
        <dbReference type="Pfam" id="PF02687"/>
    </source>
</evidence>
<evidence type="ECO:0000256" key="6">
    <source>
        <dbReference type="ARBA" id="ARBA00038076"/>
    </source>
</evidence>
<dbReference type="Pfam" id="PF02687">
    <property type="entry name" value="FtsX"/>
    <property type="match status" value="2"/>
</dbReference>
<organism evidence="10 11">
    <name type="scientific">Blautia hydrogenotrophica (strain DSM 10507 / JCM 14656 / S5a33)</name>
    <name type="common">Ruminococcus hydrogenotrophicus</name>
    <dbReference type="NCBI Taxonomy" id="476272"/>
    <lineage>
        <taxon>Bacteria</taxon>
        <taxon>Bacillati</taxon>
        <taxon>Bacillota</taxon>
        <taxon>Clostridia</taxon>
        <taxon>Lachnospirales</taxon>
        <taxon>Lachnospiraceae</taxon>
        <taxon>Blautia</taxon>
    </lineage>
</organism>
<protein>
    <recommendedName>
        <fullName evidence="12">Acidobacterial duplicated orphan permease</fullName>
    </recommendedName>
</protein>
<feature type="transmembrane region" description="Helical" evidence="7">
    <location>
        <begin position="652"/>
        <end position="679"/>
    </location>
</feature>
<dbReference type="eggNOG" id="COG0577">
    <property type="taxonomic scope" value="Bacteria"/>
</dbReference>
<dbReference type="Pfam" id="PF12704">
    <property type="entry name" value="MacB_PCD"/>
    <property type="match status" value="1"/>
</dbReference>
<dbReference type="HOGENOM" id="CLU_010964_2_1_9"/>
<sequence>MKHYLDLIPISEKVHRRQSRMTRACIFLAVFLVTVIFSMADMQIRTEKNQAIQSDGKWHACFAGLTEEEGQLLSARPKIQEISWYGVTNYGLDMGYTVSGTQTVLCGFDKSFLELFPVAKTTQGTYPVKDNEVIATESLKDQLGIQIGDTLSLKTPDRVLTLTVCGFTKNTSMLTKHDAFGLFFNTSGYQKFFSEDTLASDSVYYVQFTPYCNIQKEISEIQTQFGLYEKQITQNTKLLAMMFQSNDSYMLQLYLTAAVLAFLVMVAGILMITSSLNSNISQRIEFFGLMRCLGATSKQIRRFVIREALCWCKTAVFLGLTASILVTWGLCAMLRFLSPGLFLQMPAFSVSWASLILGLSIGLITVLLAAISPAKKASRVSPLTAVSGNTHAFAQPSNKSASTRLFSVEIALGIHHAAGSKKNLILMAGSFAFSIILFLAFSPAVSFLNHAFNPLKPYAPDLTISSDDSSLTISKNLASQIAEHPAVKRVYGRSISSNLTVRTKGKDLAVNLVSYEEHQLQWAKDALLEGETKQPKVERSLIFTVYSQDNPLTLHSTFSVNADSSKEFSVDGVVSSYPFHSMDGTPTIICSEPLFLELTGKNGYSVIDVQLKKEASDEDVQELRTLLPEGVSFSDLRLSNQETTGAFYSCALFIYGFLVVIALISVFNIVNSIALSVTSRIQQYGSMRAIGMSSRQLTKMVAAEAMTYGFCGILAGCAAGLPLNRFLFQRLVSFRWGDAWTLPVFALLVILSVVLLSVLLSILGPTRRIRNLVIVDTINDL</sequence>
<accession>C0CN29</accession>
<feature type="transmembrane region" description="Helical" evidence="7">
    <location>
        <begin position="21"/>
        <end position="40"/>
    </location>
</feature>
<evidence type="ECO:0000256" key="1">
    <source>
        <dbReference type="ARBA" id="ARBA00004651"/>
    </source>
</evidence>
<name>C0CN29_BLAHS</name>
<evidence type="ECO:0000256" key="5">
    <source>
        <dbReference type="ARBA" id="ARBA00023136"/>
    </source>
</evidence>
<evidence type="ECO:0000256" key="4">
    <source>
        <dbReference type="ARBA" id="ARBA00022989"/>
    </source>
</evidence>
<dbReference type="GeneID" id="86821036"/>
<feature type="transmembrane region" description="Helical" evidence="7">
    <location>
        <begin position="251"/>
        <end position="273"/>
    </location>
</feature>
<comment type="caution">
    <text evidence="10">The sequence shown here is derived from an EMBL/GenBank/DDBJ whole genome shotgun (WGS) entry which is preliminary data.</text>
</comment>
<comment type="subcellular location">
    <subcellularLocation>
        <location evidence="1">Cell membrane</location>
        <topology evidence="1">Multi-pass membrane protein</topology>
    </subcellularLocation>
</comment>
<dbReference type="AlphaFoldDB" id="C0CN29"/>
<dbReference type="InterPro" id="IPR003838">
    <property type="entry name" value="ABC3_permease_C"/>
</dbReference>
<feature type="domain" description="ABC3 transporter permease C-terminal" evidence="8">
    <location>
        <begin position="657"/>
        <end position="772"/>
    </location>
</feature>
<feature type="transmembrane region" description="Helical" evidence="7">
    <location>
        <begin position="424"/>
        <end position="448"/>
    </location>
</feature>
<dbReference type="PANTHER" id="PTHR30572:SF4">
    <property type="entry name" value="ABC TRANSPORTER PERMEASE YTRF"/>
    <property type="match status" value="1"/>
</dbReference>
<dbReference type="GO" id="GO:0005886">
    <property type="term" value="C:plasma membrane"/>
    <property type="evidence" value="ECO:0007669"/>
    <property type="project" value="UniProtKB-SubCell"/>
</dbReference>
<keyword evidence="2" id="KW-1003">Cell membrane</keyword>
<comment type="similarity">
    <text evidence="6">Belongs to the ABC-4 integral membrane protein family.</text>
</comment>
<evidence type="ECO:0000313" key="10">
    <source>
        <dbReference type="EMBL" id="EEG48817.1"/>
    </source>
</evidence>
<dbReference type="InterPro" id="IPR025857">
    <property type="entry name" value="MacB_PCD"/>
</dbReference>
<dbReference type="PANTHER" id="PTHR30572">
    <property type="entry name" value="MEMBRANE COMPONENT OF TRANSPORTER-RELATED"/>
    <property type="match status" value="1"/>
</dbReference>
<reference evidence="10 11" key="2">
    <citation type="submission" date="2009-02" db="EMBL/GenBank/DDBJ databases">
        <title>Draft genome sequence of Blautia hydrogenotrophica DSM 10507 (Ruminococcus hydrogenotrophicus DSM 10507).</title>
        <authorList>
            <person name="Sudarsanam P."/>
            <person name="Ley R."/>
            <person name="Guruge J."/>
            <person name="Turnbaugh P.J."/>
            <person name="Mahowald M."/>
            <person name="Liep D."/>
            <person name="Gordon J."/>
        </authorList>
    </citation>
    <scope>NUCLEOTIDE SEQUENCE [LARGE SCALE GENOMIC DNA]</scope>
    <source>
        <strain evidence="11">DSM 10507 / JCM 14656 / S5a33</strain>
    </source>
</reference>
<evidence type="ECO:0000259" key="9">
    <source>
        <dbReference type="Pfam" id="PF12704"/>
    </source>
</evidence>
<dbReference type="Proteomes" id="UP000003100">
    <property type="component" value="Unassembled WGS sequence"/>
</dbReference>
<evidence type="ECO:0000256" key="3">
    <source>
        <dbReference type="ARBA" id="ARBA00022692"/>
    </source>
</evidence>
<feature type="transmembrane region" description="Helical" evidence="7">
    <location>
        <begin position="308"/>
        <end position="330"/>
    </location>
</feature>
<feature type="transmembrane region" description="Helical" evidence="7">
    <location>
        <begin position="350"/>
        <end position="371"/>
    </location>
</feature>
<feature type="domain" description="ABC3 transporter permease C-terminal" evidence="8">
    <location>
        <begin position="259"/>
        <end position="382"/>
    </location>
</feature>
<gene>
    <name evidence="10" type="ORF">RUMHYD_02267</name>
</gene>
<proteinExistence type="inferred from homology"/>
<feature type="transmembrane region" description="Helical" evidence="7">
    <location>
        <begin position="741"/>
        <end position="763"/>
    </location>
</feature>
<feature type="transmembrane region" description="Helical" evidence="7">
    <location>
        <begin position="700"/>
        <end position="721"/>
    </location>
</feature>
<feature type="domain" description="MacB-like periplasmic core" evidence="9">
    <location>
        <begin position="25"/>
        <end position="195"/>
    </location>
</feature>
<keyword evidence="11" id="KW-1185">Reference proteome</keyword>
<reference evidence="10 11" key="1">
    <citation type="submission" date="2009-01" db="EMBL/GenBank/DDBJ databases">
        <authorList>
            <person name="Fulton L."/>
            <person name="Clifton S."/>
            <person name="Fulton B."/>
            <person name="Xu J."/>
            <person name="Minx P."/>
            <person name="Pepin K.H."/>
            <person name="Johnson M."/>
            <person name="Bhonagiri V."/>
            <person name="Nash W.E."/>
            <person name="Mardis E.R."/>
            <person name="Wilson R.K."/>
        </authorList>
    </citation>
    <scope>NUCLEOTIDE SEQUENCE [LARGE SCALE GENOMIC DNA]</scope>
    <source>
        <strain evidence="11">DSM 10507 / JCM 14656 / S5a33</strain>
    </source>
</reference>
<keyword evidence="5 7" id="KW-0472">Membrane</keyword>
<keyword evidence="3 7" id="KW-0812">Transmembrane</keyword>
<evidence type="ECO:0008006" key="12">
    <source>
        <dbReference type="Google" id="ProtNLM"/>
    </source>
</evidence>
<dbReference type="RefSeq" id="WP_005949485.1">
    <property type="nucleotide sequence ID" value="NZ_CP136423.1"/>
</dbReference>
<dbReference type="InterPro" id="IPR050250">
    <property type="entry name" value="Macrolide_Exporter_MacB"/>
</dbReference>
<dbReference type="EMBL" id="ACBZ01000123">
    <property type="protein sequence ID" value="EEG48817.1"/>
    <property type="molecule type" value="Genomic_DNA"/>
</dbReference>
<dbReference type="GO" id="GO:0022857">
    <property type="term" value="F:transmembrane transporter activity"/>
    <property type="evidence" value="ECO:0007669"/>
    <property type="project" value="TreeGrafter"/>
</dbReference>
<evidence type="ECO:0000256" key="7">
    <source>
        <dbReference type="SAM" id="Phobius"/>
    </source>
</evidence>
<dbReference type="PATRIC" id="fig|476272.21.peg.1701"/>
<evidence type="ECO:0000313" key="11">
    <source>
        <dbReference type="Proteomes" id="UP000003100"/>
    </source>
</evidence>
<keyword evidence="4 7" id="KW-1133">Transmembrane helix</keyword>
<evidence type="ECO:0000256" key="2">
    <source>
        <dbReference type="ARBA" id="ARBA00022475"/>
    </source>
</evidence>